<evidence type="ECO:0000256" key="1">
    <source>
        <dbReference type="SAM" id="MobiDB-lite"/>
    </source>
</evidence>
<feature type="compositionally biased region" description="Basic and acidic residues" evidence="1">
    <location>
        <begin position="10"/>
        <end position="22"/>
    </location>
</feature>
<comment type="caution">
    <text evidence="2">The sequence shown here is derived from an EMBL/GenBank/DDBJ whole genome shotgun (WGS) entry which is preliminary data.</text>
</comment>
<dbReference type="PANTHER" id="PTHR34071:SF2">
    <property type="entry name" value="FLAVIN-NUCLEOTIDE-BINDING PROTEIN"/>
    <property type="match status" value="1"/>
</dbReference>
<dbReference type="Proteomes" id="UP000389128">
    <property type="component" value="Unassembled WGS sequence"/>
</dbReference>
<dbReference type="Gene3D" id="2.30.110.10">
    <property type="entry name" value="Electron Transport, Fmn-binding Protein, Chain A"/>
    <property type="match status" value="1"/>
</dbReference>
<dbReference type="InterPro" id="IPR024747">
    <property type="entry name" value="Pyridox_Oxase-rel"/>
</dbReference>
<dbReference type="RefSeq" id="WP_148579997.1">
    <property type="nucleotide sequence ID" value="NZ_SDKK01000014.1"/>
</dbReference>
<feature type="region of interest" description="Disordered" evidence="1">
    <location>
        <begin position="1"/>
        <end position="22"/>
    </location>
</feature>
<dbReference type="PANTHER" id="PTHR34071">
    <property type="entry name" value="5-NITROIMIDAZOLE ANTIBIOTICS RESISTANCE PROTEIN, NIMA-FAMILY-RELATED PROTEIN-RELATED"/>
    <property type="match status" value="1"/>
</dbReference>
<proteinExistence type="predicted"/>
<evidence type="ECO:0000313" key="2">
    <source>
        <dbReference type="EMBL" id="TYC55137.1"/>
    </source>
</evidence>
<dbReference type="Pfam" id="PF12900">
    <property type="entry name" value="Pyridox_ox_2"/>
    <property type="match status" value="1"/>
</dbReference>
<feature type="region of interest" description="Disordered" evidence="1">
    <location>
        <begin position="196"/>
        <end position="215"/>
    </location>
</feature>
<evidence type="ECO:0000313" key="3">
    <source>
        <dbReference type="Proteomes" id="UP000389128"/>
    </source>
</evidence>
<sequence length="215" mass="23418">MSKPSASPRTEVRRKPQRAHHDTATVHAIIDQALVCQIAFNQGGSVHCLPTACWREGEYLYIHGANNSRLTQTLLEEECAVSITHLDGLVLARSAFHHAMNYRSVVIYGRFTAEDDPDAKAAAFKAFVEHVSPGRSPLVRPPSRAELAGTRLLRLALDEAVAKIRNWGVEDSEEDMAIPVWAGVQPLALTAKPLQPEAGCGEQMPPAPPAFIGRA</sequence>
<dbReference type="OrthoDB" id="116031at2"/>
<reference evidence="2 3" key="1">
    <citation type="submission" date="2019-01" db="EMBL/GenBank/DDBJ databases">
        <title>Zoogloea oleivorans genome sequencing and assembly.</title>
        <authorList>
            <person name="Tancsics A."/>
            <person name="Farkas M."/>
            <person name="Kriszt B."/>
            <person name="Maroti G."/>
            <person name="Horvath B."/>
        </authorList>
    </citation>
    <scope>NUCLEOTIDE SEQUENCE [LARGE SCALE GENOMIC DNA]</scope>
    <source>
        <strain evidence="2 3">Buc</strain>
    </source>
</reference>
<dbReference type="SUPFAM" id="SSF50475">
    <property type="entry name" value="FMN-binding split barrel"/>
    <property type="match status" value="1"/>
</dbReference>
<organism evidence="2 3">
    <name type="scientific">Zoogloea oleivorans</name>
    <dbReference type="NCBI Taxonomy" id="1552750"/>
    <lineage>
        <taxon>Bacteria</taxon>
        <taxon>Pseudomonadati</taxon>
        <taxon>Pseudomonadota</taxon>
        <taxon>Betaproteobacteria</taxon>
        <taxon>Rhodocyclales</taxon>
        <taxon>Zoogloeaceae</taxon>
        <taxon>Zoogloea</taxon>
    </lineage>
</organism>
<dbReference type="EMBL" id="SDKK01000014">
    <property type="protein sequence ID" value="TYC55137.1"/>
    <property type="molecule type" value="Genomic_DNA"/>
</dbReference>
<dbReference type="InterPro" id="IPR012349">
    <property type="entry name" value="Split_barrel_FMN-bd"/>
</dbReference>
<name>A0A6C2CLR6_9RHOO</name>
<gene>
    <name evidence="2" type="ORF">ETQ85_15595</name>
</gene>
<keyword evidence="3" id="KW-1185">Reference proteome</keyword>
<accession>A0A6C2CLR6</accession>
<protein>
    <submittedName>
        <fullName evidence="2">Pyridoxamine 5'-phosphate oxidase family protein</fullName>
    </submittedName>
</protein>
<dbReference type="AlphaFoldDB" id="A0A6C2CLR6"/>